<dbReference type="Pfam" id="PF02742">
    <property type="entry name" value="Fe_dep_repr_C"/>
    <property type="match status" value="1"/>
</dbReference>
<keyword evidence="8" id="KW-0238">DNA-binding</keyword>
<evidence type="ECO:0000256" key="10">
    <source>
        <dbReference type="ARBA" id="ARBA00023163"/>
    </source>
</evidence>
<dbReference type="GO" id="GO:0005737">
    <property type="term" value="C:cytoplasm"/>
    <property type="evidence" value="ECO:0007669"/>
    <property type="project" value="UniProtKB-SubCell"/>
</dbReference>
<evidence type="ECO:0000256" key="13">
    <source>
        <dbReference type="ARBA" id="ARBA00032593"/>
    </source>
</evidence>
<dbReference type="PROSITE" id="PS50944">
    <property type="entry name" value="HTH_DTXR"/>
    <property type="match status" value="1"/>
</dbReference>
<dbReference type="GO" id="GO:0046914">
    <property type="term" value="F:transition metal ion binding"/>
    <property type="evidence" value="ECO:0007669"/>
    <property type="project" value="InterPro"/>
</dbReference>
<evidence type="ECO:0000256" key="9">
    <source>
        <dbReference type="ARBA" id="ARBA00023159"/>
    </source>
</evidence>
<dbReference type="PANTHER" id="PTHR33238:SF11">
    <property type="entry name" value="TRANSCRIPTIONAL REGULATOR MNTR"/>
    <property type="match status" value="1"/>
</dbReference>
<dbReference type="InterPro" id="IPR001367">
    <property type="entry name" value="Fe_dep_repressor"/>
</dbReference>
<gene>
    <name evidence="15" type="ORF">TH25_15790</name>
</gene>
<evidence type="ECO:0000256" key="6">
    <source>
        <dbReference type="ARBA" id="ARBA00022491"/>
    </source>
</evidence>
<dbReference type="InterPro" id="IPR036390">
    <property type="entry name" value="WH_DNA-bd_sf"/>
</dbReference>
<dbReference type="NCBIfam" id="NF008273">
    <property type="entry name" value="PRK11050.1"/>
    <property type="match status" value="1"/>
</dbReference>
<evidence type="ECO:0000256" key="12">
    <source>
        <dbReference type="ARBA" id="ARBA00025185"/>
    </source>
</evidence>
<dbReference type="GO" id="GO:0046983">
    <property type="term" value="F:protein dimerization activity"/>
    <property type="evidence" value="ECO:0007669"/>
    <property type="project" value="InterPro"/>
</dbReference>
<dbReference type="EMBL" id="JPWH01000013">
    <property type="protein sequence ID" value="RCK46988.1"/>
    <property type="molecule type" value="Genomic_DNA"/>
</dbReference>
<reference evidence="15 16" key="1">
    <citation type="submission" date="2014-07" db="EMBL/GenBank/DDBJ databases">
        <title>Draft genome sequence of Thalassospira profundimaris S25-3-2.</title>
        <authorList>
            <person name="Lai Q."/>
            <person name="Shao Z."/>
        </authorList>
    </citation>
    <scope>NUCLEOTIDE SEQUENCE [LARGE SCALE GENOMIC DNA]</scope>
    <source>
        <strain evidence="15 16">S25-3-2</strain>
    </source>
</reference>
<dbReference type="AlphaFoldDB" id="A0A367X017"/>
<evidence type="ECO:0000256" key="11">
    <source>
        <dbReference type="ARBA" id="ARBA00023211"/>
    </source>
</evidence>
<dbReference type="SUPFAM" id="SSF46785">
    <property type="entry name" value="Winged helix' DNA-binding domain"/>
    <property type="match status" value="1"/>
</dbReference>
<keyword evidence="7" id="KW-0805">Transcription regulation</keyword>
<feature type="domain" description="HTH dtxR-type" evidence="14">
    <location>
        <begin position="25"/>
        <end position="86"/>
    </location>
</feature>
<evidence type="ECO:0000313" key="16">
    <source>
        <dbReference type="Proteomes" id="UP000252517"/>
    </source>
</evidence>
<dbReference type="InterPro" id="IPR050536">
    <property type="entry name" value="DtxR_MntR_Metal-Reg"/>
</dbReference>
<comment type="function">
    <text evidence="12">In the presence of manganese, represses expression of mntH and mntS. Up-regulates expression of mntP.</text>
</comment>
<comment type="subcellular location">
    <subcellularLocation>
        <location evidence="1">Cytoplasm</location>
    </subcellularLocation>
</comment>
<comment type="similarity">
    <text evidence="2">Belongs to the DtxR/MntR family.</text>
</comment>
<comment type="caution">
    <text evidence="15">The sequence shown here is derived from an EMBL/GenBank/DDBJ whole genome shotgun (WGS) entry which is preliminary data.</text>
</comment>
<dbReference type="PANTHER" id="PTHR33238">
    <property type="entry name" value="IRON (METAL) DEPENDENT REPRESSOR, DTXR FAMILY"/>
    <property type="match status" value="1"/>
</dbReference>
<dbReference type="OrthoDB" id="9791355at2"/>
<dbReference type="Pfam" id="PF01325">
    <property type="entry name" value="Fe_dep_repress"/>
    <property type="match status" value="1"/>
</dbReference>
<evidence type="ECO:0000256" key="8">
    <source>
        <dbReference type="ARBA" id="ARBA00023125"/>
    </source>
</evidence>
<dbReference type="GO" id="GO:0003700">
    <property type="term" value="F:DNA-binding transcription factor activity"/>
    <property type="evidence" value="ECO:0007669"/>
    <property type="project" value="InterPro"/>
</dbReference>
<dbReference type="GO" id="GO:0003677">
    <property type="term" value="F:DNA binding"/>
    <property type="evidence" value="ECO:0007669"/>
    <property type="project" value="UniProtKB-KW"/>
</dbReference>
<protein>
    <recommendedName>
        <fullName evidence="4">Transcriptional regulator MntR</fullName>
    </recommendedName>
    <alternativeName>
        <fullName evidence="13">Manganese transport regulator</fullName>
    </alternativeName>
</protein>
<evidence type="ECO:0000256" key="2">
    <source>
        <dbReference type="ARBA" id="ARBA00007871"/>
    </source>
</evidence>
<dbReference type="InterPro" id="IPR000835">
    <property type="entry name" value="HTH_MarR-typ"/>
</dbReference>
<dbReference type="SMART" id="SM00347">
    <property type="entry name" value="HTH_MARR"/>
    <property type="match status" value="1"/>
</dbReference>
<dbReference type="Gene3D" id="1.10.10.10">
    <property type="entry name" value="Winged helix-like DNA-binding domain superfamily/Winged helix DNA-binding domain"/>
    <property type="match status" value="1"/>
</dbReference>
<evidence type="ECO:0000256" key="7">
    <source>
        <dbReference type="ARBA" id="ARBA00023015"/>
    </source>
</evidence>
<sequence length="147" mass="16407">MAGGAVLPTKENHAETFARLRDAHAREVTEDYVEMIADLIVEEGEARAVSLAERFGVTPATVNNTIKRLERDGFVSSRPYRSIFLTEAGQALADKCRERHQIVYDFLIALGLDAKIAEFDAEGIEHHVSAETLEVFRKFTEARKTGD</sequence>
<dbReference type="InterPro" id="IPR022689">
    <property type="entry name" value="Iron_dep_repressor"/>
</dbReference>
<keyword evidence="6" id="KW-0678">Repressor</keyword>
<dbReference type="Proteomes" id="UP000252517">
    <property type="component" value="Unassembled WGS sequence"/>
</dbReference>
<evidence type="ECO:0000256" key="4">
    <source>
        <dbReference type="ARBA" id="ARBA00022386"/>
    </source>
</evidence>
<evidence type="ECO:0000259" key="14">
    <source>
        <dbReference type="PROSITE" id="PS50944"/>
    </source>
</evidence>
<dbReference type="STRING" id="502049.TH15_01325"/>
<keyword evidence="5" id="KW-0963">Cytoplasm</keyword>
<organism evidence="15 16">
    <name type="scientific">Thalassospira profundimaris</name>
    <dbReference type="NCBI Taxonomy" id="502049"/>
    <lineage>
        <taxon>Bacteria</taxon>
        <taxon>Pseudomonadati</taxon>
        <taxon>Pseudomonadota</taxon>
        <taxon>Alphaproteobacteria</taxon>
        <taxon>Rhodospirillales</taxon>
        <taxon>Thalassospiraceae</taxon>
        <taxon>Thalassospira</taxon>
    </lineage>
</organism>
<proteinExistence type="inferred from homology"/>
<evidence type="ECO:0000256" key="3">
    <source>
        <dbReference type="ARBA" id="ARBA00011738"/>
    </source>
</evidence>
<evidence type="ECO:0000256" key="1">
    <source>
        <dbReference type="ARBA" id="ARBA00004496"/>
    </source>
</evidence>
<keyword evidence="10" id="KW-0804">Transcription</keyword>
<accession>A0A367X017</accession>
<dbReference type="InterPro" id="IPR022687">
    <property type="entry name" value="HTH_DTXR"/>
</dbReference>
<evidence type="ECO:0000313" key="15">
    <source>
        <dbReference type="EMBL" id="RCK46988.1"/>
    </source>
</evidence>
<name>A0A367X017_9PROT</name>
<dbReference type="RefSeq" id="WP_114089217.1">
    <property type="nucleotide sequence ID" value="NZ_JPWH01000013.1"/>
</dbReference>
<evidence type="ECO:0000256" key="5">
    <source>
        <dbReference type="ARBA" id="ARBA00022490"/>
    </source>
</evidence>
<dbReference type="InterPro" id="IPR036388">
    <property type="entry name" value="WH-like_DNA-bd_sf"/>
</dbReference>
<keyword evidence="11" id="KW-0464">Manganese</keyword>
<keyword evidence="9" id="KW-0010">Activator</keyword>
<dbReference type="InterPro" id="IPR036421">
    <property type="entry name" value="Fe_dep_repressor_sf"/>
</dbReference>
<dbReference type="Gene3D" id="1.10.60.10">
    <property type="entry name" value="Iron dependent repressor, metal binding and dimerisation domain"/>
    <property type="match status" value="1"/>
</dbReference>
<dbReference type="SMART" id="SM00529">
    <property type="entry name" value="HTH_DTXR"/>
    <property type="match status" value="1"/>
</dbReference>
<comment type="subunit">
    <text evidence="3">Homodimer.</text>
</comment>